<dbReference type="EMBL" id="LK932407">
    <property type="protein sequence ID" value="CDS88712.1"/>
    <property type="molecule type" value="Genomic_DNA"/>
</dbReference>
<feature type="transmembrane region" description="Helical" evidence="1">
    <location>
        <begin position="119"/>
        <end position="138"/>
    </location>
</feature>
<gene>
    <name evidence="5" type="ORF">BN1095_250032</name>
    <name evidence="3" type="ORF">BN1096_520006</name>
    <name evidence="4" type="ORF">BN1097_680177</name>
</gene>
<feature type="transmembrane region" description="Helical" evidence="1">
    <location>
        <begin position="247"/>
        <end position="269"/>
    </location>
</feature>
<keyword evidence="1" id="KW-1133">Transmembrane helix</keyword>
<sequence length="310" mass="35115">MDIQLNILLFFQNLRNPILNFIFLVFTISTEAPLLILITTIIYWCINKKCGQKILFAIIGNFVVNLGIKEFVKAPRPIGIKGLESLRVSTAGGYSFPSAHTQTATTFWISIMTIFKKRYLHLIGAVMVLGVGLSRLYLAVHWPIDVIAGWILGIFFTVVFVKIFDYIDDNKNYILLVVLLIPFIIVAIFLNSPEYFEKIGIIVGFVFGYMVEDRFVKFNTDNNNKKINFSNKNKGSKNVIFSRICRFLVGIVTIGMLYIGIKLFISMLIVTLNISDSTMSIIFMNFIKNTVVVFYGIAGAPALFKLLKLN</sequence>
<dbReference type="InterPro" id="IPR036938">
    <property type="entry name" value="PAP2/HPO_sf"/>
</dbReference>
<protein>
    <submittedName>
        <fullName evidence="4">PAP2 family protein</fullName>
    </submittedName>
    <submittedName>
        <fullName evidence="3">Putative membrane-associated phosphatase</fullName>
    </submittedName>
</protein>
<feature type="transmembrane region" description="Helical" evidence="1">
    <location>
        <begin position="144"/>
        <end position="161"/>
    </location>
</feature>
<evidence type="ECO:0000256" key="1">
    <source>
        <dbReference type="SAM" id="Phobius"/>
    </source>
</evidence>
<dbReference type="PANTHER" id="PTHR14969">
    <property type="entry name" value="SPHINGOSINE-1-PHOSPHATE PHOSPHOHYDROLASE"/>
    <property type="match status" value="1"/>
</dbReference>
<keyword evidence="1" id="KW-0472">Membrane</keyword>
<feature type="domain" description="Phosphatidic acid phosphatase type 2/haloperoxidase" evidence="2">
    <location>
        <begin position="49"/>
        <end position="161"/>
    </location>
</feature>
<dbReference type="AlphaFoldDB" id="A0A069AKG5"/>
<feature type="transmembrane region" description="Helical" evidence="1">
    <location>
        <begin position="18"/>
        <end position="46"/>
    </location>
</feature>
<name>A0A069AKG5_CLODI</name>
<accession>A0A069AKG5</accession>
<dbReference type="Gene3D" id="1.20.144.10">
    <property type="entry name" value="Phosphatidic acid phosphatase type 2/haloperoxidase"/>
    <property type="match status" value="2"/>
</dbReference>
<dbReference type="InterPro" id="IPR000326">
    <property type="entry name" value="PAP2/HPO"/>
</dbReference>
<evidence type="ECO:0000313" key="5">
    <source>
        <dbReference type="EMBL" id="CDT03666.1"/>
    </source>
</evidence>
<dbReference type="SUPFAM" id="SSF48317">
    <property type="entry name" value="Acid phosphatase/Vanadium-dependent haloperoxidase"/>
    <property type="match status" value="1"/>
</dbReference>
<dbReference type="Pfam" id="PF01569">
    <property type="entry name" value="PAP2"/>
    <property type="match status" value="1"/>
</dbReference>
<keyword evidence="1" id="KW-0812">Transmembrane</keyword>
<evidence type="ECO:0000313" key="4">
    <source>
        <dbReference type="EMBL" id="CDS88712.1"/>
    </source>
</evidence>
<dbReference type="PANTHER" id="PTHR14969:SF13">
    <property type="entry name" value="AT30094P"/>
    <property type="match status" value="1"/>
</dbReference>
<organism evidence="4">
    <name type="scientific">Clostridioides difficile</name>
    <name type="common">Peptoclostridium difficile</name>
    <dbReference type="NCBI Taxonomy" id="1496"/>
    <lineage>
        <taxon>Bacteria</taxon>
        <taxon>Bacillati</taxon>
        <taxon>Bacillota</taxon>
        <taxon>Clostridia</taxon>
        <taxon>Peptostreptococcales</taxon>
        <taxon>Peptostreptococcaceae</taxon>
        <taxon>Clostridioides</taxon>
    </lineage>
</organism>
<dbReference type="SMART" id="SM00014">
    <property type="entry name" value="acidPPc"/>
    <property type="match status" value="1"/>
</dbReference>
<dbReference type="EMBL" id="LK932905">
    <property type="protein sequence ID" value="CDT03666.1"/>
    <property type="molecule type" value="Genomic_DNA"/>
</dbReference>
<dbReference type="EMBL" id="LK932505">
    <property type="protein sequence ID" value="CDS84937.1"/>
    <property type="molecule type" value="Genomic_DNA"/>
</dbReference>
<evidence type="ECO:0000259" key="2">
    <source>
        <dbReference type="SMART" id="SM00014"/>
    </source>
</evidence>
<dbReference type="RefSeq" id="WP_021366831.1">
    <property type="nucleotide sequence ID" value="NZ_BBYB01000182.1"/>
</dbReference>
<feature type="transmembrane region" description="Helical" evidence="1">
    <location>
        <begin position="195"/>
        <end position="211"/>
    </location>
</feature>
<feature type="transmembrane region" description="Helical" evidence="1">
    <location>
        <begin position="281"/>
        <end position="304"/>
    </location>
</feature>
<proteinExistence type="predicted"/>
<feature type="transmembrane region" description="Helical" evidence="1">
    <location>
        <begin position="173"/>
        <end position="189"/>
    </location>
</feature>
<evidence type="ECO:0000313" key="3">
    <source>
        <dbReference type="EMBL" id="CDS84937.1"/>
    </source>
</evidence>
<reference evidence="4" key="1">
    <citation type="submission" date="2014-07" db="EMBL/GenBank/DDBJ databases">
        <authorList>
            <person name="Monot Marc"/>
        </authorList>
    </citation>
    <scope>NUCLEOTIDE SEQUENCE</scope>
    <source>
        <strain evidence="5">7032989</strain>
        <strain evidence="4">7032994</strain>
    </source>
</reference>